<dbReference type="EMBL" id="BAABHM010000006">
    <property type="protein sequence ID" value="GAA4694108.1"/>
    <property type="molecule type" value="Genomic_DNA"/>
</dbReference>
<protein>
    <recommendedName>
        <fullName evidence="4">SIR2-like domain-containing protein</fullName>
    </recommendedName>
</protein>
<dbReference type="SUPFAM" id="SSF52467">
    <property type="entry name" value="DHS-like NAD/FAD-binding domain"/>
    <property type="match status" value="1"/>
</dbReference>
<gene>
    <name evidence="2" type="ORF">GCM10023198_12200</name>
</gene>
<dbReference type="Gene3D" id="3.40.50.1220">
    <property type="entry name" value="TPP-binding domain"/>
    <property type="match status" value="1"/>
</dbReference>
<evidence type="ECO:0000313" key="3">
    <source>
        <dbReference type="Proteomes" id="UP001500843"/>
    </source>
</evidence>
<reference evidence="3" key="1">
    <citation type="journal article" date="2019" name="Int. J. Syst. Evol. Microbiol.">
        <title>The Global Catalogue of Microorganisms (GCM) 10K type strain sequencing project: providing services to taxonomists for standard genome sequencing and annotation.</title>
        <authorList>
            <consortium name="The Broad Institute Genomics Platform"/>
            <consortium name="The Broad Institute Genome Sequencing Center for Infectious Disease"/>
            <person name="Wu L."/>
            <person name="Ma J."/>
        </authorList>
    </citation>
    <scope>NUCLEOTIDE SEQUENCE [LARGE SCALE GENOMIC DNA]</scope>
    <source>
        <strain evidence="3">JCM 17975</strain>
    </source>
</reference>
<dbReference type="Proteomes" id="UP001500843">
    <property type="component" value="Unassembled WGS sequence"/>
</dbReference>
<feature type="region of interest" description="Disordered" evidence="1">
    <location>
        <begin position="1"/>
        <end position="23"/>
    </location>
</feature>
<feature type="compositionally biased region" description="Basic and acidic residues" evidence="1">
    <location>
        <begin position="1"/>
        <end position="10"/>
    </location>
</feature>
<evidence type="ECO:0000256" key="1">
    <source>
        <dbReference type="SAM" id="MobiDB-lite"/>
    </source>
</evidence>
<organism evidence="2 3">
    <name type="scientific">Promicromonospora umidemergens</name>
    <dbReference type="NCBI Taxonomy" id="629679"/>
    <lineage>
        <taxon>Bacteria</taxon>
        <taxon>Bacillati</taxon>
        <taxon>Actinomycetota</taxon>
        <taxon>Actinomycetes</taxon>
        <taxon>Micrococcales</taxon>
        <taxon>Promicromonosporaceae</taxon>
        <taxon>Promicromonospora</taxon>
    </lineage>
</organism>
<name>A0ABP8WT13_9MICO</name>
<proteinExistence type="predicted"/>
<evidence type="ECO:0008006" key="4">
    <source>
        <dbReference type="Google" id="ProtNLM"/>
    </source>
</evidence>
<dbReference type="InterPro" id="IPR029035">
    <property type="entry name" value="DHS-like_NAD/FAD-binding_dom"/>
</dbReference>
<accession>A0ABP8WT13</accession>
<comment type="caution">
    <text evidence="2">The sequence shown here is derived from an EMBL/GenBank/DDBJ whole genome shotgun (WGS) entry which is preliminary data.</text>
</comment>
<keyword evidence="3" id="KW-1185">Reference proteome</keyword>
<evidence type="ECO:0000313" key="2">
    <source>
        <dbReference type="EMBL" id="GAA4694108.1"/>
    </source>
</evidence>
<sequence>MGDREEREGAGDTQDARSTQPSPAHIALARLAKSGLLRIFVTLNFDQLMERALRAEDVEPPTECGHRLWAEDLQSRAWRTRSRVAEETRRQFWV</sequence>